<sequence length="222" mass="25222">MRILGLILGFIFLSASYVFGQQTREVFGKNRLQYLDFDWKYYSSVNFDVYYYGKGAKTARKATEYLEEEFERITDIVGYSPYFKAKIFIYNSVAEMQQSNVGVNSSSHRVGGQTDFIKTYVEVANPGSTVGLKEELVLGLSELILNDMLFGGSLSDMWQNTYLMSLPDWFVKGAINYLAKGWDVEMDDRVRDLMSSGSVKKLSKLGSEEGVFAGQSMWNFLV</sequence>
<accession>A0A3B0UHU5</accession>
<reference evidence="1" key="1">
    <citation type="submission" date="2018-06" db="EMBL/GenBank/DDBJ databases">
        <authorList>
            <person name="Zhirakovskaya E."/>
        </authorList>
    </citation>
    <scope>NUCLEOTIDE SEQUENCE</scope>
</reference>
<dbReference type="AlphaFoldDB" id="A0A3B0UHU5"/>
<protein>
    <submittedName>
        <fullName evidence="1">Uncharacterized protein</fullName>
    </submittedName>
</protein>
<dbReference type="EMBL" id="UOES01000327">
    <property type="protein sequence ID" value="VAW27933.1"/>
    <property type="molecule type" value="Genomic_DNA"/>
</dbReference>
<name>A0A3B0UHU5_9ZZZZ</name>
<proteinExistence type="predicted"/>
<gene>
    <name evidence="1" type="ORF">MNBD_BACTEROID06-636</name>
</gene>
<organism evidence="1">
    <name type="scientific">hydrothermal vent metagenome</name>
    <dbReference type="NCBI Taxonomy" id="652676"/>
    <lineage>
        <taxon>unclassified sequences</taxon>
        <taxon>metagenomes</taxon>
        <taxon>ecological metagenomes</taxon>
    </lineage>
</organism>
<feature type="non-terminal residue" evidence="1">
    <location>
        <position position="222"/>
    </location>
</feature>
<evidence type="ECO:0000313" key="1">
    <source>
        <dbReference type="EMBL" id="VAW27933.1"/>
    </source>
</evidence>